<dbReference type="Proteomes" id="UP000320475">
    <property type="component" value="Unassembled WGS sequence"/>
</dbReference>
<reference evidence="9 10" key="1">
    <citation type="journal article" date="2019" name="Sci. Rep.">
        <title>Comparative genomics of chytrid fungi reveal insights into the obligate biotrophic and pathogenic lifestyle of Synchytrium endobioticum.</title>
        <authorList>
            <person name="van de Vossenberg B.T.L.H."/>
            <person name="Warris S."/>
            <person name="Nguyen H.D.T."/>
            <person name="van Gent-Pelzer M.P.E."/>
            <person name="Joly D.L."/>
            <person name="van de Geest H.C."/>
            <person name="Bonants P.J.M."/>
            <person name="Smith D.S."/>
            <person name="Levesque C.A."/>
            <person name="van der Lee T.A.J."/>
        </authorList>
    </citation>
    <scope>NUCLEOTIDE SEQUENCE [LARGE SCALE GENOMIC DNA]</scope>
    <source>
        <strain evidence="9 10">LEV6574</strain>
    </source>
</reference>
<evidence type="ECO:0000259" key="7">
    <source>
        <dbReference type="Pfam" id="PF08621"/>
    </source>
</evidence>
<dbReference type="InterPro" id="IPR013930">
    <property type="entry name" value="RPAP1_N"/>
</dbReference>
<protein>
    <recommendedName>
        <fullName evidence="11">RNA polymerase II-associated protein 1 C-terminal domain-containing protein</fullName>
    </recommendedName>
</protein>
<feature type="non-terminal residue" evidence="9">
    <location>
        <position position="1"/>
    </location>
</feature>
<dbReference type="EMBL" id="QEAM01000547">
    <property type="protein sequence ID" value="TPX38901.1"/>
    <property type="molecule type" value="Genomic_DNA"/>
</dbReference>
<dbReference type="PANTHER" id="PTHR21483:SF18">
    <property type="entry name" value="RNA POLYMERASE II-ASSOCIATED PROTEIN 1"/>
    <property type="match status" value="1"/>
</dbReference>
<sequence length="1122" mass="125108">RSEYITQFDRPQQGKVMPEQRRFKGSPTTITSNASFSLSSGNATDIAFRGLVGNIVEKDVIHIPSPSINHLAVHDTGFPLPQRRPLEPPIPSNLPSSSSHDCSGSHSQHKLAPEVEQDMAMHRENMKRLAAMSDQEVADALEEIHVKLDDSYVDMLKRRGEAKYAMHAAGGAESSPDNPIVTGSDMFIAISQELEPSIPAEKIELDKLAWTTPANVTRSATSSSTNPLVSSSQPPMHTSRHGRIRFDLRGYIITGDVPIHEGLHHHGEDATEAGYTISELVHLSKSTYPAQRILALNTITAVLMNIRRGIVSDVDLINSISSILQDLKFTVIVRTALEELNQSIIVAALECLVVMLGLDEEEDCVWDWLILTRAGYRTFPLSWKEIETFSNSISGIRSIKENEHSVDALLAMNIFERCRDLIANKIPYVIPPILHILVRLSRYSPNAVAKLCSESHLLEQIRDQIVNIPYPSSTPTHYKLQKMAVKVFRIISQTDKDSARMIIRLGIIPVVARFISLSDRNTDLAGLCSLQSEVFTLFGILWTYDLGGFIFDEYREYLHSRFVDSLGSIRPTATLSSIRRSVALQRMMRPLPAVFAHHLSVGTPDDALMEYVHRCLVGLPALQSVIISRFTNIDEKIKLSLIMLRSAMSDFIIAYLEKLPTVSRWKFLKLWNDTVGEGEQWWDASDVDKACELANSCKISSDTRCRQVPWGLGLLSVSDILTANELIKSTIYYNDAASMLDLSHVLVTLYPANIDVSIPNALSIRPLYRTVDYMGIFSQGIVKACHSSLKAGSDGAVYNAIQLVSRAIPGDEFLVSTALNILSPHIPDTITRIYRSRLLDDTNIWGSQSLYGRMSSGLSSLCFASNSKLPAPASWIFEPLTTIEREDMADEDFFEVVIGVLDLVKRVYTMLDPYAGIRGTLDVFMVEDSEGHLATLYPPIKESMEDVIYKIFTPENINSVASQSMFYDYYQSLVGQYGASGITDELFTKCIVIPLSMLFPSSYRVLFWSELFDLVNRIHLDHSSQSIIGPIESYLTPPEADINVLSLYVRALVEKGLNGEETPFLFNIASHHVGTFLQSQIDVVGMSSEEVTRLKRGWARALSSVSDRGRKNVDMGGYIDCI</sequence>
<evidence type="ECO:0000259" key="8">
    <source>
        <dbReference type="Pfam" id="PF25766"/>
    </source>
</evidence>
<dbReference type="Gene3D" id="1.25.10.10">
    <property type="entry name" value="Leucine-rich Repeat Variant"/>
    <property type="match status" value="1"/>
</dbReference>
<dbReference type="InterPro" id="IPR039913">
    <property type="entry name" value="RPAP1/Rba50"/>
</dbReference>
<dbReference type="SUPFAM" id="SSF48371">
    <property type="entry name" value="ARM repeat"/>
    <property type="match status" value="1"/>
</dbReference>
<keyword evidence="3" id="KW-0804">Transcription</keyword>
<dbReference type="InterPro" id="IPR016024">
    <property type="entry name" value="ARM-type_fold"/>
</dbReference>
<gene>
    <name evidence="9" type="ORF">SeLEV6574_g07532</name>
</gene>
<accession>A0A507CHB8</accession>
<evidence type="ECO:0008006" key="11">
    <source>
        <dbReference type="Google" id="ProtNLM"/>
    </source>
</evidence>
<feature type="domain" description="RPAP1 N-terminal" evidence="7">
    <location>
        <begin position="122"/>
        <end position="163"/>
    </location>
</feature>
<feature type="region of interest" description="Disordered" evidence="5">
    <location>
        <begin position="216"/>
        <end position="240"/>
    </location>
</feature>
<evidence type="ECO:0000313" key="10">
    <source>
        <dbReference type="Proteomes" id="UP000320475"/>
    </source>
</evidence>
<feature type="region of interest" description="Disordered" evidence="5">
    <location>
        <begin position="79"/>
        <end position="110"/>
    </location>
</feature>
<feature type="compositionally biased region" description="Low complexity" evidence="5">
    <location>
        <begin position="219"/>
        <end position="232"/>
    </location>
</feature>
<evidence type="ECO:0000256" key="3">
    <source>
        <dbReference type="ARBA" id="ARBA00023163"/>
    </source>
</evidence>
<dbReference type="Pfam" id="PF25766">
    <property type="entry name" value="TPR_RPAP1"/>
    <property type="match status" value="1"/>
</dbReference>
<dbReference type="InterPro" id="IPR011989">
    <property type="entry name" value="ARM-like"/>
</dbReference>
<feature type="domain" description="RPAP1/MINIYO-like TPR repeats" evidence="8">
    <location>
        <begin position="959"/>
        <end position="1080"/>
    </location>
</feature>
<dbReference type="InterPro" id="IPR013929">
    <property type="entry name" value="RPAP1_C"/>
</dbReference>
<evidence type="ECO:0000256" key="2">
    <source>
        <dbReference type="ARBA" id="ARBA00009953"/>
    </source>
</evidence>
<feature type="compositionally biased region" description="Low complexity" evidence="5">
    <location>
        <begin position="93"/>
        <end position="106"/>
    </location>
</feature>
<comment type="subcellular location">
    <subcellularLocation>
        <location evidence="1">Nucleus</location>
    </subcellularLocation>
</comment>
<keyword evidence="4" id="KW-0539">Nucleus</keyword>
<dbReference type="InterPro" id="IPR057989">
    <property type="entry name" value="TPR_RPAP1/MINIYO-like"/>
</dbReference>
<evidence type="ECO:0000313" key="9">
    <source>
        <dbReference type="EMBL" id="TPX38901.1"/>
    </source>
</evidence>
<dbReference type="Pfam" id="PF08620">
    <property type="entry name" value="RPAP1_C"/>
    <property type="match status" value="1"/>
</dbReference>
<evidence type="ECO:0000256" key="1">
    <source>
        <dbReference type="ARBA" id="ARBA00004123"/>
    </source>
</evidence>
<evidence type="ECO:0000259" key="6">
    <source>
        <dbReference type="Pfam" id="PF08620"/>
    </source>
</evidence>
<comment type="similarity">
    <text evidence="2">Belongs to the RPAP1 family.</text>
</comment>
<proteinExistence type="inferred from homology"/>
<dbReference type="GO" id="GO:0006366">
    <property type="term" value="P:transcription by RNA polymerase II"/>
    <property type="evidence" value="ECO:0007669"/>
    <property type="project" value="InterPro"/>
</dbReference>
<feature type="domain" description="RPAP1 C-terminal" evidence="6">
    <location>
        <begin position="244"/>
        <end position="306"/>
    </location>
</feature>
<dbReference type="OrthoDB" id="348201at2759"/>
<dbReference type="PANTHER" id="PTHR21483">
    <property type="entry name" value="RNA POLYMERASE II-ASSOCIATED PROTEIN 1"/>
    <property type="match status" value="1"/>
</dbReference>
<evidence type="ECO:0000256" key="4">
    <source>
        <dbReference type="ARBA" id="ARBA00023242"/>
    </source>
</evidence>
<name>A0A507CHB8_9FUNG</name>
<evidence type="ECO:0000256" key="5">
    <source>
        <dbReference type="SAM" id="MobiDB-lite"/>
    </source>
</evidence>
<dbReference type="Pfam" id="PF08621">
    <property type="entry name" value="RPAP1_N"/>
    <property type="match status" value="1"/>
</dbReference>
<organism evidence="9 10">
    <name type="scientific">Synchytrium endobioticum</name>
    <dbReference type="NCBI Taxonomy" id="286115"/>
    <lineage>
        <taxon>Eukaryota</taxon>
        <taxon>Fungi</taxon>
        <taxon>Fungi incertae sedis</taxon>
        <taxon>Chytridiomycota</taxon>
        <taxon>Chytridiomycota incertae sedis</taxon>
        <taxon>Chytridiomycetes</taxon>
        <taxon>Synchytriales</taxon>
        <taxon>Synchytriaceae</taxon>
        <taxon>Synchytrium</taxon>
    </lineage>
</organism>
<dbReference type="AlphaFoldDB" id="A0A507CHB8"/>
<comment type="caution">
    <text evidence="9">The sequence shown here is derived from an EMBL/GenBank/DDBJ whole genome shotgun (WGS) entry which is preliminary data.</text>
</comment>